<dbReference type="Pfam" id="PF13407">
    <property type="entry name" value="Peripla_BP_4"/>
    <property type="match status" value="1"/>
</dbReference>
<dbReference type="PANTHER" id="PTHR46847">
    <property type="entry name" value="D-ALLOSE-BINDING PERIPLASMIC PROTEIN-RELATED"/>
    <property type="match status" value="1"/>
</dbReference>
<dbReference type="GO" id="GO:0030313">
    <property type="term" value="C:cell envelope"/>
    <property type="evidence" value="ECO:0007669"/>
    <property type="project" value="UniProtKB-SubCell"/>
</dbReference>
<evidence type="ECO:0000313" key="4">
    <source>
        <dbReference type="EMBL" id="OMD31700.1"/>
    </source>
</evidence>
<keyword evidence="3" id="KW-0732">Signal</keyword>
<dbReference type="InterPro" id="IPR028082">
    <property type="entry name" value="Peripla_BP_I"/>
</dbReference>
<evidence type="ECO:0000256" key="2">
    <source>
        <dbReference type="ARBA" id="ARBA00007639"/>
    </source>
</evidence>
<accession>A0A1R0XA74</accession>
<sequence>MKKLTLILTSLLLILMTGCSLEPPEWAKPSSGGSMENMKIGLSISTLNNPFFVSVKDGVLAEAKKQGLEVLVIDAQNDSAKQSNDVEDLMQKGVNALLINPVDSSAISTVVQTANSLNIPVVTLDRSADQGDIKALVASDNVKGGSMAAEYIVEQLGKGAKVIELEGSPGASATRERGKGFHEIADSQLDVIAKQTADFDRTKGLTVMENLLQGNPGVQAVFAHNDEMALGAIEAIQSSGKNIPVIGFDGNEDALKSIEAGKLTGTVAQQPELIGQLAIQAAKDVLEGKTVEKLIAAPLKLVVKESK</sequence>
<dbReference type="InterPro" id="IPR025997">
    <property type="entry name" value="SBP_2_dom"/>
</dbReference>
<evidence type="ECO:0000256" key="1">
    <source>
        <dbReference type="ARBA" id="ARBA00004196"/>
    </source>
</evidence>
<dbReference type="EMBL" id="MKQP01000020">
    <property type="protein sequence ID" value="OMD31700.1"/>
    <property type="molecule type" value="Genomic_DNA"/>
</dbReference>
<protein>
    <submittedName>
        <fullName evidence="4">D-ribose ABC transporter substrate-binding protein</fullName>
    </submittedName>
</protein>
<dbReference type="RefSeq" id="WP_036688935.1">
    <property type="nucleotide sequence ID" value="NZ_JARLKA010000044.1"/>
</dbReference>
<dbReference type="PROSITE" id="PS51257">
    <property type="entry name" value="PROKAR_LIPOPROTEIN"/>
    <property type="match status" value="1"/>
</dbReference>
<comment type="subcellular location">
    <subcellularLocation>
        <location evidence="1">Cell envelope</location>
    </subcellularLocation>
</comment>
<dbReference type="SUPFAM" id="SSF53822">
    <property type="entry name" value="Periplasmic binding protein-like I"/>
    <property type="match status" value="1"/>
</dbReference>
<dbReference type="AlphaFoldDB" id="A0A1R0XA74"/>
<comment type="similarity">
    <text evidence="2">Belongs to the bacterial solute-binding protein 2 family.</text>
</comment>
<dbReference type="CDD" id="cd06323">
    <property type="entry name" value="PBP1_ribose_binding"/>
    <property type="match status" value="1"/>
</dbReference>
<evidence type="ECO:0000256" key="3">
    <source>
        <dbReference type="ARBA" id="ARBA00022729"/>
    </source>
</evidence>
<dbReference type="NCBIfam" id="NF007936">
    <property type="entry name" value="PRK10653.1"/>
    <property type="match status" value="1"/>
</dbReference>
<proteinExistence type="inferred from homology"/>
<reference evidence="4 5" key="1">
    <citation type="submission" date="2016-10" db="EMBL/GenBank/DDBJ databases">
        <title>Paenibacillus species isolates.</title>
        <authorList>
            <person name="Beno S.M."/>
        </authorList>
    </citation>
    <scope>NUCLEOTIDE SEQUENCE [LARGE SCALE GENOMIC DNA]</scope>
    <source>
        <strain evidence="4 5">FSL H7-0604</strain>
    </source>
</reference>
<comment type="caution">
    <text evidence="4">The sequence shown here is derived from an EMBL/GenBank/DDBJ whole genome shotgun (WGS) entry which is preliminary data.</text>
</comment>
<dbReference type="PANTHER" id="PTHR46847:SF1">
    <property type="entry name" value="D-ALLOSE-BINDING PERIPLASMIC PROTEIN-RELATED"/>
    <property type="match status" value="1"/>
</dbReference>
<evidence type="ECO:0000313" key="5">
    <source>
        <dbReference type="Proteomes" id="UP000187465"/>
    </source>
</evidence>
<dbReference type="Gene3D" id="3.40.50.2300">
    <property type="match status" value="2"/>
</dbReference>
<gene>
    <name evidence="4" type="ORF">BJP51_17910</name>
</gene>
<dbReference type="Proteomes" id="UP000187465">
    <property type="component" value="Unassembled WGS sequence"/>
</dbReference>
<dbReference type="GO" id="GO:0030246">
    <property type="term" value="F:carbohydrate binding"/>
    <property type="evidence" value="ECO:0007669"/>
    <property type="project" value="UniProtKB-ARBA"/>
</dbReference>
<name>A0A1R0XA74_9BACL</name>
<organism evidence="4 5">
    <name type="scientific">Paenibacillus odorifer</name>
    <dbReference type="NCBI Taxonomy" id="189426"/>
    <lineage>
        <taxon>Bacteria</taxon>
        <taxon>Bacillati</taxon>
        <taxon>Bacillota</taxon>
        <taxon>Bacilli</taxon>
        <taxon>Bacillales</taxon>
        <taxon>Paenibacillaceae</taxon>
        <taxon>Paenibacillus</taxon>
    </lineage>
</organism>